<dbReference type="InterPro" id="IPR036928">
    <property type="entry name" value="AS_sf"/>
</dbReference>
<dbReference type="InterPro" id="IPR023631">
    <property type="entry name" value="Amidase_dom"/>
</dbReference>
<dbReference type="Pfam" id="PF01425">
    <property type="entry name" value="Amidase"/>
    <property type="match status" value="1"/>
</dbReference>
<sequence length="530" mass="56297">MISYLLLLSVLLAPVSASLHLDLLTVTAEELSFHLGIGHISSVHLVEQYLAQIEAHNINGLGLRAVIETAPRRQVLDIAGQLDYERRIGKSRGPLHGIPILVKDNIATHPELGMRTTAGSLALEYSLVQDDAVVIAKLRKAGAIILGKTNMSEWANIRGSFGMIPNGWSARGGQTQSAYVTGPFNSSERDPSGSSTGSAVGVSAGFAPLALGTETDGSIVIAANRAALYGIKATVGAVSAVGVIPVAPKSMDSVGVMAKSTWDLTTGLGAIVNDEGAGSRYLEALQRGILTGWDGLKIGVMDRSVFWDPKTGEYILEASLAAIDKMQSLGAIVSNVTMPSAQKALASHKLWTKRLIVIQAEFKESLDSYLHTLRNTSIHTLQDLIAFNLDFAAAEMPLGHCCQEFFIDALSAHSTNSSTYRSALNVTQSIARDHGIDYALRTYDVDVLVAPTEAPWSSTLAAMAGYPIATVPLGYINESGRPFGLSFFTGADGEEMLIRVLGAWEKEFGRRRVPSALGGQAGVGGVARLK</sequence>
<evidence type="ECO:0000313" key="3">
    <source>
        <dbReference type="EMBL" id="KAL0639983.1"/>
    </source>
</evidence>
<feature type="domain" description="Amidase" evidence="2">
    <location>
        <begin position="45"/>
        <end position="454"/>
    </location>
</feature>
<dbReference type="PANTHER" id="PTHR42678:SF34">
    <property type="entry name" value="OS04G0183300 PROTEIN"/>
    <property type="match status" value="1"/>
</dbReference>
<evidence type="ECO:0000259" key="2">
    <source>
        <dbReference type="Pfam" id="PF01425"/>
    </source>
</evidence>
<gene>
    <name evidence="3" type="ORF">Q9L58_000811</name>
</gene>
<feature type="signal peptide" evidence="1">
    <location>
        <begin position="1"/>
        <end position="17"/>
    </location>
</feature>
<proteinExistence type="predicted"/>
<protein>
    <recommendedName>
        <fullName evidence="2">Amidase domain-containing protein</fullName>
    </recommendedName>
</protein>
<dbReference type="SUPFAM" id="SSF75304">
    <property type="entry name" value="Amidase signature (AS) enzymes"/>
    <property type="match status" value="1"/>
</dbReference>
<accession>A0ABR3GVX2</accession>
<evidence type="ECO:0000256" key="1">
    <source>
        <dbReference type="SAM" id="SignalP"/>
    </source>
</evidence>
<organism evidence="3 4">
    <name type="scientific">Discina gigas</name>
    <dbReference type="NCBI Taxonomy" id="1032678"/>
    <lineage>
        <taxon>Eukaryota</taxon>
        <taxon>Fungi</taxon>
        <taxon>Dikarya</taxon>
        <taxon>Ascomycota</taxon>
        <taxon>Pezizomycotina</taxon>
        <taxon>Pezizomycetes</taxon>
        <taxon>Pezizales</taxon>
        <taxon>Discinaceae</taxon>
        <taxon>Discina</taxon>
    </lineage>
</organism>
<dbReference type="Proteomes" id="UP001447188">
    <property type="component" value="Unassembled WGS sequence"/>
</dbReference>
<dbReference type="Gene3D" id="3.90.1300.10">
    <property type="entry name" value="Amidase signature (AS) domain"/>
    <property type="match status" value="1"/>
</dbReference>
<keyword evidence="1" id="KW-0732">Signal</keyword>
<dbReference type="EMBL" id="JBBBZM010000006">
    <property type="protein sequence ID" value="KAL0639983.1"/>
    <property type="molecule type" value="Genomic_DNA"/>
</dbReference>
<comment type="caution">
    <text evidence="3">The sequence shown here is derived from an EMBL/GenBank/DDBJ whole genome shotgun (WGS) entry which is preliminary data.</text>
</comment>
<evidence type="ECO:0000313" key="4">
    <source>
        <dbReference type="Proteomes" id="UP001447188"/>
    </source>
</evidence>
<feature type="chain" id="PRO_5047049477" description="Amidase domain-containing protein" evidence="1">
    <location>
        <begin position="18"/>
        <end position="530"/>
    </location>
</feature>
<name>A0ABR3GVX2_9PEZI</name>
<reference evidence="3 4" key="1">
    <citation type="submission" date="2024-02" db="EMBL/GenBank/DDBJ databases">
        <title>Discinaceae phylogenomics.</title>
        <authorList>
            <person name="Dirks A.C."/>
            <person name="James T.Y."/>
        </authorList>
    </citation>
    <scope>NUCLEOTIDE SEQUENCE [LARGE SCALE GENOMIC DNA]</scope>
    <source>
        <strain evidence="3 4">ACD0624</strain>
    </source>
</reference>
<dbReference type="PANTHER" id="PTHR42678">
    <property type="entry name" value="AMIDASE"/>
    <property type="match status" value="1"/>
</dbReference>
<keyword evidence="4" id="KW-1185">Reference proteome</keyword>